<reference evidence="2 3" key="1">
    <citation type="submission" date="2024-09" db="EMBL/GenBank/DDBJ databases">
        <title>Rethinking Asexuality: The Enigmatic Case of Functional Sexual Genes in Lepraria (Stereocaulaceae).</title>
        <authorList>
            <person name="Doellman M."/>
            <person name="Sun Y."/>
            <person name="Barcenas-Pena A."/>
            <person name="Lumbsch H.T."/>
            <person name="Grewe F."/>
        </authorList>
    </citation>
    <scope>NUCLEOTIDE SEQUENCE [LARGE SCALE GENOMIC DNA]</scope>
    <source>
        <strain evidence="2 3">Mercado 3170</strain>
    </source>
</reference>
<comment type="caution">
    <text evidence="2">The sequence shown here is derived from an EMBL/GenBank/DDBJ whole genome shotgun (WGS) entry which is preliminary data.</text>
</comment>
<keyword evidence="3" id="KW-1185">Reference proteome</keyword>
<name>A0ABR4AMH6_9LECA</name>
<protein>
    <submittedName>
        <fullName evidence="2">Uncharacterized protein</fullName>
    </submittedName>
</protein>
<dbReference type="EMBL" id="JBEFKJ010000004">
    <property type="protein sequence ID" value="KAL2046323.1"/>
    <property type="molecule type" value="Genomic_DNA"/>
</dbReference>
<evidence type="ECO:0000313" key="2">
    <source>
        <dbReference type="EMBL" id="KAL2046323.1"/>
    </source>
</evidence>
<evidence type="ECO:0000313" key="3">
    <source>
        <dbReference type="Proteomes" id="UP001590950"/>
    </source>
</evidence>
<feature type="region of interest" description="Disordered" evidence="1">
    <location>
        <begin position="105"/>
        <end position="124"/>
    </location>
</feature>
<organism evidence="2 3">
    <name type="scientific">Stereocaulon virgatum</name>
    <dbReference type="NCBI Taxonomy" id="373712"/>
    <lineage>
        <taxon>Eukaryota</taxon>
        <taxon>Fungi</taxon>
        <taxon>Dikarya</taxon>
        <taxon>Ascomycota</taxon>
        <taxon>Pezizomycotina</taxon>
        <taxon>Lecanoromycetes</taxon>
        <taxon>OSLEUM clade</taxon>
        <taxon>Lecanoromycetidae</taxon>
        <taxon>Lecanorales</taxon>
        <taxon>Lecanorineae</taxon>
        <taxon>Stereocaulaceae</taxon>
        <taxon>Stereocaulon</taxon>
    </lineage>
</organism>
<dbReference type="Proteomes" id="UP001590950">
    <property type="component" value="Unassembled WGS sequence"/>
</dbReference>
<accession>A0ABR4AMH6</accession>
<gene>
    <name evidence="2" type="ORF">N7G274_001770</name>
</gene>
<evidence type="ECO:0000256" key="1">
    <source>
        <dbReference type="SAM" id="MobiDB-lite"/>
    </source>
</evidence>
<proteinExistence type="predicted"/>
<sequence length="135" mass="15281">MSEWGKVAAPAPYDFQLPHGIYRIATVKYCHFGQSTFQEYKGTVYLCQKSPRGWAKGAQPHSCQTFATLASYSTGSQSRYWKSKSIIFAARRFRRRHSLRQHLVSIPPPNPPSASQHSSPLKNSRTRLHFGLGTI</sequence>
<feature type="compositionally biased region" description="Polar residues" evidence="1">
    <location>
        <begin position="113"/>
        <end position="123"/>
    </location>
</feature>